<evidence type="ECO:0000313" key="13">
    <source>
        <dbReference type="Proteomes" id="UP001557470"/>
    </source>
</evidence>
<protein>
    <recommendedName>
        <fullName evidence="11">SEFIR domain-containing protein</fullName>
    </recommendedName>
</protein>
<evidence type="ECO:0000256" key="7">
    <source>
        <dbReference type="ARBA" id="ARBA00023170"/>
    </source>
</evidence>
<dbReference type="Gene3D" id="3.40.50.11530">
    <property type="match status" value="1"/>
</dbReference>
<dbReference type="Proteomes" id="UP001557470">
    <property type="component" value="Unassembled WGS sequence"/>
</dbReference>
<evidence type="ECO:0000256" key="4">
    <source>
        <dbReference type="ARBA" id="ARBA00022729"/>
    </source>
</evidence>
<keyword evidence="2" id="KW-1003">Cell membrane</keyword>
<evidence type="ECO:0000313" key="12">
    <source>
        <dbReference type="EMBL" id="KAL1021392.1"/>
    </source>
</evidence>
<sequence length="417" mass="45713">MRTLIFIIFSRLLNAQSHPSIRVTCKPLDDMLLGPGPIPDASPSPVHKLFADVTPGDSGNFFLNISWAINIDKSIYSLTGTLIVVESDTYQCLYEPNFEEYDLTGLEQLWFHHLVPVESGFTLGITALNLPAPATGQSPPSVTCTIPFPHAIATTPISLPTTILTSVTTDVEVELASLPVVCVGCLAVVLALVACFLTLYKVYGPRKTLPFIVLPNAPEASVSVLIVYPAGNPVFQRAVMAFAEVLQSQGGCKVAIDMWQLGRLAKQGLMRWLAEQVKSADRVMVISPQPNCYHTDPSEDAVPAAAHDLFPLVLHMVASHARSPSELAKFWVVHLCKATKSSLPVELRSCRNFSLMQDWEKIVTNLHQKQGSKIPWLKLGSGSAYWENLTEKLRDAVLQLEAWQTSQVVQEDAFVGL</sequence>
<reference evidence="12 13" key="1">
    <citation type="submission" date="2024-06" db="EMBL/GenBank/DDBJ databases">
        <authorList>
            <person name="Pan Q."/>
            <person name="Wen M."/>
            <person name="Jouanno E."/>
            <person name="Zahm M."/>
            <person name="Klopp C."/>
            <person name="Cabau C."/>
            <person name="Louis A."/>
            <person name="Berthelot C."/>
            <person name="Parey E."/>
            <person name="Roest Crollius H."/>
            <person name="Montfort J."/>
            <person name="Robinson-Rechavi M."/>
            <person name="Bouchez O."/>
            <person name="Lampietro C."/>
            <person name="Lopez Roques C."/>
            <person name="Donnadieu C."/>
            <person name="Postlethwait J."/>
            <person name="Bobe J."/>
            <person name="Verreycken H."/>
            <person name="Guiguen Y."/>
        </authorList>
    </citation>
    <scope>NUCLEOTIDE SEQUENCE [LARGE SCALE GENOMIC DNA]</scope>
    <source>
        <strain evidence="12">Up_M1</strain>
        <tissue evidence="12">Testis</tissue>
    </source>
</reference>
<feature type="domain" description="SEFIR" evidence="11">
    <location>
        <begin position="221"/>
        <end position="364"/>
    </location>
</feature>
<keyword evidence="4 10" id="KW-0732">Signal</keyword>
<dbReference type="PROSITE" id="PS51534">
    <property type="entry name" value="SEFIR"/>
    <property type="match status" value="1"/>
</dbReference>
<gene>
    <name evidence="12" type="ORF">UPYG_G00012700</name>
</gene>
<evidence type="ECO:0000259" key="11">
    <source>
        <dbReference type="PROSITE" id="PS51534"/>
    </source>
</evidence>
<dbReference type="InterPro" id="IPR038683">
    <property type="entry name" value="IL17RA/B_FnIII-like_1_sf"/>
</dbReference>
<dbReference type="InterPro" id="IPR039465">
    <property type="entry name" value="IL-17_rcpt-like"/>
</dbReference>
<keyword evidence="7" id="KW-0675">Receptor</keyword>
<dbReference type="GO" id="GO:0005886">
    <property type="term" value="C:plasma membrane"/>
    <property type="evidence" value="ECO:0007669"/>
    <property type="project" value="UniProtKB-SubCell"/>
</dbReference>
<keyword evidence="3 9" id="KW-0812">Transmembrane</keyword>
<dbReference type="EMBL" id="JAGEUA010000001">
    <property type="protein sequence ID" value="KAL1021392.1"/>
    <property type="molecule type" value="Genomic_DNA"/>
</dbReference>
<dbReference type="PANTHER" id="PTHR15583">
    <property type="entry name" value="INTERLEUKIN-17 RECEPTOR"/>
    <property type="match status" value="1"/>
</dbReference>
<evidence type="ECO:0000256" key="3">
    <source>
        <dbReference type="ARBA" id="ARBA00022692"/>
    </source>
</evidence>
<evidence type="ECO:0000256" key="6">
    <source>
        <dbReference type="ARBA" id="ARBA00023136"/>
    </source>
</evidence>
<feature type="transmembrane region" description="Helical" evidence="9">
    <location>
        <begin position="176"/>
        <end position="200"/>
    </location>
</feature>
<dbReference type="AlphaFoldDB" id="A0ABD0XLL6"/>
<evidence type="ECO:0000256" key="9">
    <source>
        <dbReference type="SAM" id="Phobius"/>
    </source>
</evidence>
<keyword evidence="5 9" id="KW-1133">Transmembrane helix</keyword>
<evidence type="ECO:0000256" key="2">
    <source>
        <dbReference type="ARBA" id="ARBA00022475"/>
    </source>
</evidence>
<accession>A0ABD0XLL6</accession>
<dbReference type="PANTHER" id="PTHR15583:SF11">
    <property type="entry name" value="INTERLEUKIN-17 RECEPTOR B"/>
    <property type="match status" value="1"/>
</dbReference>
<feature type="chain" id="PRO_5044749342" description="SEFIR domain-containing protein" evidence="10">
    <location>
        <begin position="16"/>
        <end position="417"/>
    </location>
</feature>
<proteinExistence type="predicted"/>
<dbReference type="Pfam" id="PF08357">
    <property type="entry name" value="SEFIR"/>
    <property type="match status" value="1"/>
</dbReference>
<evidence type="ECO:0000256" key="5">
    <source>
        <dbReference type="ARBA" id="ARBA00022989"/>
    </source>
</evidence>
<dbReference type="InterPro" id="IPR013568">
    <property type="entry name" value="SEFIR_dom"/>
</dbReference>
<evidence type="ECO:0000256" key="8">
    <source>
        <dbReference type="ARBA" id="ARBA00023180"/>
    </source>
</evidence>
<name>A0ABD0XLL6_UMBPY</name>
<dbReference type="Gene3D" id="2.60.40.2160">
    <property type="entry name" value="Interleukin-17 receptor A/B, fibronectin-III-like domain 1"/>
    <property type="match status" value="1"/>
</dbReference>
<evidence type="ECO:0000256" key="1">
    <source>
        <dbReference type="ARBA" id="ARBA00004251"/>
    </source>
</evidence>
<comment type="caution">
    <text evidence="12">The sequence shown here is derived from an EMBL/GenBank/DDBJ whole genome shotgun (WGS) entry which is preliminary data.</text>
</comment>
<keyword evidence="13" id="KW-1185">Reference proteome</keyword>
<feature type="signal peptide" evidence="10">
    <location>
        <begin position="1"/>
        <end position="15"/>
    </location>
</feature>
<organism evidence="12 13">
    <name type="scientific">Umbra pygmaea</name>
    <name type="common">Eastern mudminnow</name>
    <dbReference type="NCBI Taxonomy" id="75934"/>
    <lineage>
        <taxon>Eukaryota</taxon>
        <taxon>Metazoa</taxon>
        <taxon>Chordata</taxon>
        <taxon>Craniata</taxon>
        <taxon>Vertebrata</taxon>
        <taxon>Euteleostomi</taxon>
        <taxon>Actinopterygii</taxon>
        <taxon>Neopterygii</taxon>
        <taxon>Teleostei</taxon>
        <taxon>Protacanthopterygii</taxon>
        <taxon>Esociformes</taxon>
        <taxon>Umbridae</taxon>
        <taxon>Umbra</taxon>
    </lineage>
</organism>
<keyword evidence="6 9" id="KW-0472">Membrane</keyword>
<comment type="subcellular location">
    <subcellularLocation>
        <location evidence="1">Cell membrane</location>
        <topology evidence="1">Single-pass type I membrane protein</topology>
    </subcellularLocation>
</comment>
<keyword evidence="8" id="KW-0325">Glycoprotein</keyword>
<evidence type="ECO:0000256" key="10">
    <source>
        <dbReference type="SAM" id="SignalP"/>
    </source>
</evidence>